<accession>A0A6J4LEA6</accession>
<feature type="domain" description="HTH arsR-type" evidence="4">
    <location>
        <begin position="3"/>
        <end position="97"/>
    </location>
</feature>
<proteinExistence type="predicted"/>
<dbReference type="Gene3D" id="1.10.10.10">
    <property type="entry name" value="Winged helix-like DNA-binding domain superfamily/Winged helix DNA-binding domain"/>
    <property type="match status" value="1"/>
</dbReference>
<dbReference type="InterPro" id="IPR036390">
    <property type="entry name" value="WH_DNA-bd_sf"/>
</dbReference>
<dbReference type="AlphaFoldDB" id="A0A6J4LEA6"/>
<sequence>MVTYVFVVTYQSDGWVLLGDASRRAIIERLALGPCTVAEIADGMPISRPAVSQHLKVLRDAGVVRDSPQGRHRVYSIDAARLERYRRQLDQFWSEALGNLPHAPTEQERDIG</sequence>
<dbReference type="Pfam" id="PF01022">
    <property type="entry name" value="HTH_5"/>
    <property type="match status" value="1"/>
</dbReference>
<keyword evidence="3" id="KW-0804">Transcription</keyword>
<dbReference type="PROSITE" id="PS50987">
    <property type="entry name" value="HTH_ARSR_2"/>
    <property type="match status" value="1"/>
</dbReference>
<dbReference type="InterPro" id="IPR011991">
    <property type="entry name" value="ArsR-like_HTH"/>
</dbReference>
<evidence type="ECO:0000259" key="4">
    <source>
        <dbReference type="PROSITE" id="PS50987"/>
    </source>
</evidence>
<dbReference type="GO" id="GO:0003700">
    <property type="term" value="F:DNA-binding transcription factor activity"/>
    <property type="evidence" value="ECO:0007669"/>
    <property type="project" value="InterPro"/>
</dbReference>
<protein>
    <submittedName>
        <fullName evidence="5">Transcriptional regulator, ArsR family</fullName>
    </submittedName>
</protein>
<dbReference type="PANTHER" id="PTHR33154:SF33">
    <property type="entry name" value="TRANSCRIPTIONAL REPRESSOR SDPR"/>
    <property type="match status" value="1"/>
</dbReference>
<keyword evidence="1" id="KW-0805">Transcription regulation</keyword>
<dbReference type="InterPro" id="IPR036388">
    <property type="entry name" value="WH-like_DNA-bd_sf"/>
</dbReference>
<evidence type="ECO:0000256" key="3">
    <source>
        <dbReference type="ARBA" id="ARBA00023163"/>
    </source>
</evidence>
<name>A0A6J4LEA6_9ACTN</name>
<evidence type="ECO:0000256" key="1">
    <source>
        <dbReference type="ARBA" id="ARBA00023015"/>
    </source>
</evidence>
<dbReference type="InterPro" id="IPR051081">
    <property type="entry name" value="HTH_MetalResp_TranReg"/>
</dbReference>
<evidence type="ECO:0000313" key="5">
    <source>
        <dbReference type="EMBL" id="CAA9328438.1"/>
    </source>
</evidence>
<dbReference type="SUPFAM" id="SSF46785">
    <property type="entry name" value="Winged helix' DNA-binding domain"/>
    <property type="match status" value="1"/>
</dbReference>
<reference evidence="5" key="1">
    <citation type="submission" date="2020-02" db="EMBL/GenBank/DDBJ databases">
        <authorList>
            <person name="Meier V. D."/>
        </authorList>
    </citation>
    <scope>NUCLEOTIDE SEQUENCE</scope>
    <source>
        <strain evidence="5">AVDCRST_MAG46</strain>
    </source>
</reference>
<dbReference type="EMBL" id="CADCUD010000084">
    <property type="protein sequence ID" value="CAA9328438.1"/>
    <property type="molecule type" value="Genomic_DNA"/>
</dbReference>
<dbReference type="NCBIfam" id="NF033788">
    <property type="entry name" value="HTH_metalloreg"/>
    <property type="match status" value="1"/>
</dbReference>
<gene>
    <name evidence="5" type="ORF">AVDCRST_MAG46-1281</name>
</gene>
<dbReference type="PANTHER" id="PTHR33154">
    <property type="entry name" value="TRANSCRIPTIONAL REGULATOR, ARSR FAMILY"/>
    <property type="match status" value="1"/>
</dbReference>
<dbReference type="CDD" id="cd00090">
    <property type="entry name" value="HTH_ARSR"/>
    <property type="match status" value="1"/>
</dbReference>
<dbReference type="SMART" id="SM00418">
    <property type="entry name" value="HTH_ARSR"/>
    <property type="match status" value="1"/>
</dbReference>
<organism evidence="5">
    <name type="scientific">uncultured Nocardioidaceae bacterium</name>
    <dbReference type="NCBI Taxonomy" id="253824"/>
    <lineage>
        <taxon>Bacteria</taxon>
        <taxon>Bacillati</taxon>
        <taxon>Actinomycetota</taxon>
        <taxon>Actinomycetes</taxon>
        <taxon>Propionibacteriales</taxon>
        <taxon>Nocardioidaceae</taxon>
        <taxon>environmental samples</taxon>
    </lineage>
</organism>
<evidence type="ECO:0000256" key="2">
    <source>
        <dbReference type="ARBA" id="ARBA00023125"/>
    </source>
</evidence>
<keyword evidence="2" id="KW-0238">DNA-binding</keyword>
<dbReference type="InterPro" id="IPR001845">
    <property type="entry name" value="HTH_ArsR_DNA-bd_dom"/>
</dbReference>
<dbReference type="GO" id="GO:0003677">
    <property type="term" value="F:DNA binding"/>
    <property type="evidence" value="ECO:0007669"/>
    <property type="project" value="UniProtKB-KW"/>
</dbReference>
<dbReference type="PRINTS" id="PR00778">
    <property type="entry name" value="HTHARSR"/>
</dbReference>